<protein>
    <submittedName>
        <fullName evidence="1">Uncharacterized protein</fullName>
    </submittedName>
</protein>
<dbReference type="GeneID" id="54575083"/>
<accession>A0A6A6IIN7</accession>
<organism evidence="1 2">
    <name type="scientific">Trematosphaeria pertusa</name>
    <dbReference type="NCBI Taxonomy" id="390896"/>
    <lineage>
        <taxon>Eukaryota</taxon>
        <taxon>Fungi</taxon>
        <taxon>Dikarya</taxon>
        <taxon>Ascomycota</taxon>
        <taxon>Pezizomycotina</taxon>
        <taxon>Dothideomycetes</taxon>
        <taxon>Pleosporomycetidae</taxon>
        <taxon>Pleosporales</taxon>
        <taxon>Massarineae</taxon>
        <taxon>Trematosphaeriaceae</taxon>
        <taxon>Trematosphaeria</taxon>
    </lineage>
</organism>
<dbReference type="EMBL" id="ML987194">
    <property type="protein sequence ID" value="KAF2250281.1"/>
    <property type="molecule type" value="Genomic_DNA"/>
</dbReference>
<dbReference type="OrthoDB" id="4623696at2759"/>
<proteinExistence type="predicted"/>
<sequence length="150" mass="16153">MDSHGIAPARNSGSQQQWIANVTSCDRPAPDLAIPVHCSLVYNDDQERNPSEDFDLFGSCCPPVENSTNIWSIRRGCDADCWTYNVDLGFADCVNRTAEEANHTRVGAICEYVDYGKLAQAVQSGASPRKGSLKVTLGIVCVVVAFIAAG</sequence>
<dbReference type="Proteomes" id="UP000800094">
    <property type="component" value="Unassembled WGS sequence"/>
</dbReference>
<gene>
    <name evidence="1" type="ORF">BU26DRAFT_299002</name>
</gene>
<name>A0A6A6IIN7_9PLEO</name>
<dbReference type="AlphaFoldDB" id="A0A6A6IIN7"/>
<reference evidence="1" key="1">
    <citation type="journal article" date="2020" name="Stud. Mycol.">
        <title>101 Dothideomycetes genomes: a test case for predicting lifestyles and emergence of pathogens.</title>
        <authorList>
            <person name="Haridas S."/>
            <person name="Albert R."/>
            <person name="Binder M."/>
            <person name="Bloem J."/>
            <person name="Labutti K."/>
            <person name="Salamov A."/>
            <person name="Andreopoulos B."/>
            <person name="Baker S."/>
            <person name="Barry K."/>
            <person name="Bills G."/>
            <person name="Bluhm B."/>
            <person name="Cannon C."/>
            <person name="Castanera R."/>
            <person name="Culley D."/>
            <person name="Daum C."/>
            <person name="Ezra D."/>
            <person name="Gonzalez J."/>
            <person name="Henrissat B."/>
            <person name="Kuo A."/>
            <person name="Liang C."/>
            <person name="Lipzen A."/>
            <person name="Lutzoni F."/>
            <person name="Magnuson J."/>
            <person name="Mondo S."/>
            <person name="Nolan M."/>
            <person name="Ohm R."/>
            <person name="Pangilinan J."/>
            <person name="Park H.-J."/>
            <person name="Ramirez L."/>
            <person name="Alfaro M."/>
            <person name="Sun H."/>
            <person name="Tritt A."/>
            <person name="Yoshinaga Y."/>
            <person name="Zwiers L.-H."/>
            <person name="Turgeon B."/>
            <person name="Goodwin S."/>
            <person name="Spatafora J."/>
            <person name="Crous P."/>
            <person name="Grigoriev I."/>
        </authorList>
    </citation>
    <scope>NUCLEOTIDE SEQUENCE</scope>
    <source>
        <strain evidence="1">CBS 122368</strain>
    </source>
</reference>
<dbReference type="RefSeq" id="XP_033685285.1">
    <property type="nucleotide sequence ID" value="XM_033821753.1"/>
</dbReference>
<keyword evidence="2" id="KW-1185">Reference proteome</keyword>
<evidence type="ECO:0000313" key="1">
    <source>
        <dbReference type="EMBL" id="KAF2250281.1"/>
    </source>
</evidence>
<evidence type="ECO:0000313" key="2">
    <source>
        <dbReference type="Proteomes" id="UP000800094"/>
    </source>
</evidence>